<sequence>AEDVTKPIHAKWHEPRCMNKVSTEFMGNLVHQLGDRERQCTISLAPVRSKYIFEDGGDKDLPG</sequence>
<feature type="non-terminal residue" evidence="1">
    <location>
        <position position="1"/>
    </location>
</feature>
<evidence type="ECO:0000313" key="2">
    <source>
        <dbReference type="EMBL" id="CEK82504.1"/>
    </source>
</evidence>
<gene>
    <name evidence="1" type="primary">ORF131942</name>
    <name evidence="2" type="synonym">ORF131946</name>
</gene>
<reference evidence="1" key="1">
    <citation type="submission" date="2014-12" db="EMBL/GenBank/DDBJ databases">
        <title>Insight into the proteome of Arion vulgaris.</title>
        <authorList>
            <person name="Aradska J."/>
            <person name="Bulat T."/>
            <person name="Smidak R."/>
            <person name="Sarate P."/>
            <person name="Gangsoo J."/>
            <person name="Sialana F."/>
            <person name="Bilban M."/>
            <person name="Lubec G."/>
        </authorList>
    </citation>
    <scope>NUCLEOTIDE SEQUENCE</scope>
    <source>
        <tissue evidence="1">Skin</tissue>
    </source>
</reference>
<name>A0A0B7ANW1_9EUPU</name>
<dbReference type="EMBL" id="HACG01035639">
    <property type="protein sequence ID" value="CEK82504.1"/>
    <property type="molecule type" value="Transcribed_RNA"/>
</dbReference>
<accession>A0A0B7ANW1</accession>
<protein>
    <submittedName>
        <fullName evidence="1">Uncharacterized protein</fullName>
    </submittedName>
</protein>
<organism evidence="1">
    <name type="scientific">Arion vulgaris</name>
    <dbReference type="NCBI Taxonomy" id="1028688"/>
    <lineage>
        <taxon>Eukaryota</taxon>
        <taxon>Metazoa</taxon>
        <taxon>Spiralia</taxon>
        <taxon>Lophotrochozoa</taxon>
        <taxon>Mollusca</taxon>
        <taxon>Gastropoda</taxon>
        <taxon>Heterobranchia</taxon>
        <taxon>Euthyneura</taxon>
        <taxon>Panpulmonata</taxon>
        <taxon>Eupulmonata</taxon>
        <taxon>Stylommatophora</taxon>
        <taxon>Helicina</taxon>
        <taxon>Arionoidea</taxon>
        <taxon>Arionidae</taxon>
        <taxon>Arion</taxon>
    </lineage>
</organism>
<dbReference type="EMBL" id="HACG01035638">
    <property type="protein sequence ID" value="CEK82503.1"/>
    <property type="molecule type" value="Transcribed_RNA"/>
</dbReference>
<evidence type="ECO:0000313" key="1">
    <source>
        <dbReference type="EMBL" id="CEK82503.1"/>
    </source>
</evidence>
<dbReference type="AlphaFoldDB" id="A0A0B7ANW1"/>
<proteinExistence type="predicted"/>